<gene>
    <name evidence="8" type="ORF">JGI1_00926</name>
</gene>
<dbReference type="STRING" id="1643428.GCA_001442855_00903"/>
<dbReference type="GO" id="GO:0051537">
    <property type="term" value="F:2 iron, 2 sulfur cluster binding"/>
    <property type="evidence" value="ECO:0007669"/>
    <property type="project" value="UniProtKB-KW"/>
</dbReference>
<dbReference type="InterPro" id="IPR036010">
    <property type="entry name" value="2Fe-2S_ferredoxin-like_sf"/>
</dbReference>
<evidence type="ECO:0000256" key="4">
    <source>
        <dbReference type="ARBA" id="ARBA00023004"/>
    </source>
</evidence>
<evidence type="ECO:0000256" key="2">
    <source>
        <dbReference type="ARBA" id="ARBA00022714"/>
    </source>
</evidence>
<dbReference type="GO" id="GO:0046872">
    <property type="term" value="F:metal ion binding"/>
    <property type="evidence" value="ECO:0007669"/>
    <property type="project" value="UniProtKB-KW"/>
</dbReference>
<keyword evidence="2" id="KW-0001">2Fe-2S</keyword>
<evidence type="ECO:0000256" key="6">
    <source>
        <dbReference type="ARBA" id="ARBA00034078"/>
    </source>
</evidence>
<dbReference type="SUPFAM" id="SSF54292">
    <property type="entry name" value="2Fe-2S ferredoxin-like"/>
    <property type="match status" value="1"/>
</dbReference>
<dbReference type="PROSITE" id="PS51085">
    <property type="entry name" value="2FE2S_FER_2"/>
    <property type="match status" value="1"/>
</dbReference>
<dbReference type="GO" id="GO:0009055">
    <property type="term" value="F:electron transfer activity"/>
    <property type="evidence" value="ECO:0007669"/>
    <property type="project" value="TreeGrafter"/>
</dbReference>
<dbReference type="InterPro" id="IPR001055">
    <property type="entry name" value="Adrenodoxin-like"/>
</dbReference>
<dbReference type="InterPro" id="IPR001041">
    <property type="entry name" value="2Fe-2S_ferredoxin-type"/>
</dbReference>
<evidence type="ECO:0000256" key="1">
    <source>
        <dbReference type="ARBA" id="ARBA00010914"/>
    </source>
</evidence>
<dbReference type="Proteomes" id="UP000320623">
    <property type="component" value="Unassembled WGS sequence"/>
</dbReference>
<name>A0A0S4MZA6_9BACT</name>
<keyword evidence="9" id="KW-1185">Reference proteome</keyword>
<comment type="similarity">
    <text evidence="1">Belongs to the adrenodoxin/putidaredoxin family.</text>
</comment>
<accession>A0A0S4MZA6</accession>
<dbReference type="Pfam" id="PF00111">
    <property type="entry name" value="Fer2"/>
    <property type="match status" value="1"/>
</dbReference>
<evidence type="ECO:0000313" key="8">
    <source>
        <dbReference type="EMBL" id="CUU04204.1"/>
    </source>
</evidence>
<proteinExistence type="inferred from homology"/>
<dbReference type="AlphaFoldDB" id="A0A0S4MZA6"/>
<reference evidence="9" key="1">
    <citation type="submission" date="2015-11" db="EMBL/GenBank/DDBJ databases">
        <authorList>
            <person name="Varghese N."/>
        </authorList>
    </citation>
    <scope>NUCLEOTIDE SEQUENCE [LARGE SCALE GENOMIC DNA]</scope>
</reference>
<dbReference type="RefSeq" id="WP_181180260.1">
    <property type="nucleotide sequence ID" value="NZ_FAOO01000005.1"/>
</dbReference>
<dbReference type="EMBL" id="FAOO01000005">
    <property type="protein sequence ID" value="CUU04204.1"/>
    <property type="molecule type" value="Genomic_DNA"/>
</dbReference>
<dbReference type="GO" id="GO:0140647">
    <property type="term" value="P:P450-containing electron transport chain"/>
    <property type="evidence" value="ECO:0007669"/>
    <property type="project" value="InterPro"/>
</dbReference>
<dbReference type="Gene3D" id="3.10.20.30">
    <property type="match status" value="1"/>
</dbReference>
<dbReference type="InterPro" id="IPR012675">
    <property type="entry name" value="Beta-grasp_dom_sf"/>
</dbReference>
<evidence type="ECO:0000259" key="7">
    <source>
        <dbReference type="PROSITE" id="PS51085"/>
    </source>
</evidence>
<dbReference type="PANTHER" id="PTHR23426:SF65">
    <property type="entry name" value="FERREDOXIN-2, MITOCHONDRIAL"/>
    <property type="match status" value="1"/>
</dbReference>
<comment type="cofactor">
    <cofactor evidence="6">
        <name>[2Fe-2S] cluster</name>
        <dbReference type="ChEBI" id="CHEBI:190135"/>
    </cofactor>
</comment>
<dbReference type="PANTHER" id="PTHR23426">
    <property type="entry name" value="FERREDOXIN/ADRENODOXIN"/>
    <property type="match status" value="1"/>
</dbReference>
<keyword evidence="3" id="KW-0479">Metal-binding</keyword>
<organism evidence="8 9">
    <name type="scientific">Candidatus Thermokryptus mobilis</name>
    <dbReference type="NCBI Taxonomy" id="1643428"/>
    <lineage>
        <taxon>Bacteria</taxon>
        <taxon>Pseudomonadati</taxon>
        <taxon>Candidatus Kryptoniota</taxon>
        <taxon>Candidatus Thermokryptus</taxon>
    </lineage>
</organism>
<keyword evidence="5" id="KW-0411">Iron-sulfur</keyword>
<evidence type="ECO:0000256" key="5">
    <source>
        <dbReference type="ARBA" id="ARBA00023014"/>
    </source>
</evidence>
<feature type="domain" description="2Fe-2S ferredoxin-type" evidence="7">
    <location>
        <begin position="2"/>
        <end position="95"/>
    </location>
</feature>
<keyword evidence="4" id="KW-0408">Iron</keyword>
<evidence type="ECO:0000313" key="9">
    <source>
        <dbReference type="Proteomes" id="UP000320623"/>
    </source>
</evidence>
<dbReference type="CDD" id="cd00207">
    <property type="entry name" value="fer2"/>
    <property type="match status" value="1"/>
</dbReference>
<sequence>MPFVYFVPLGVEVKCESGSTIFDVAKKNSIPIAESCGGDKICGHCRVKVIEGIESLSAPSQEEEKIMHRYKFDIDERLACAVKVYGDIKITTSYW</sequence>
<evidence type="ECO:0000256" key="3">
    <source>
        <dbReference type="ARBA" id="ARBA00022723"/>
    </source>
</evidence>
<protein>
    <submittedName>
        <fullName evidence="8">Ferredoxin, 2Fe-2S</fullName>
    </submittedName>
</protein>